<evidence type="ECO:0000313" key="11">
    <source>
        <dbReference type="Proteomes" id="UP000317422"/>
    </source>
</evidence>
<keyword evidence="4" id="KW-0133">Cell shape</keyword>
<dbReference type="PANTHER" id="PTHR30474">
    <property type="entry name" value="CELL CYCLE PROTEIN"/>
    <property type="match status" value="1"/>
</dbReference>
<feature type="transmembrane region" description="Helical" evidence="9">
    <location>
        <begin position="168"/>
        <end position="194"/>
    </location>
</feature>
<evidence type="ECO:0000256" key="8">
    <source>
        <dbReference type="ARBA" id="ARBA00049902"/>
    </source>
</evidence>
<dbReference type="OrthoDB" id="9812661at2"/>
<dbReference type="GO" id="GO:0008955">
    <property type="term" value="F:peptidoglycan glycosyltransferase activity"/>
    <property type="evidence" value="ECO:0007669"/>
    <property type="project" value="UniProtKB-EC"/>
</dbReference>
<evidence type="ECO:0000256" key="6">
    <source>
        <dbReference type="ARBA" id="ARBA00023136"/>
    </source>
</evidence>
<dbReference type="InterPro" id="IPR001182">
    <property type="entry name" value="FtsW/RodA"/>
</dbReference>
<dbReference type="NCBIfam" id="NF037961">
    <property type="entry name" value="RodA_shape"/>
    <property type="match status" value="1"/>
</dbReference>
<proteinExistence type="predicted"/>
<evidence type="ECO:0000256" key="9">
    <source>
        <dbReference type="SAM" id="Phobius"/>
    </source>
</evidence>
<dbReference type="AlphaFoldDB" id="A0A543NKN1"/>
<comment type="catalytic activity">
    <reaction evidence="8">
        <text>[GlcNAc-(1-&gt;4)-Mur2Ac(oyl-L-Ala-gamma-D-Glu-L-Lys-D-Ala-D-Ala)](n)-di-trans,octa-cis-undecaprenyl diphosphate + beta-D-GlcNAc-(1-&gt;4)-Mur2Ac(oyl-L-Ala-gamma-D-Glu-L-Lys-D-Ala-D-Ala)-di-trans,octa-cis-undecaprenyl diphosphate = [GlcNAc-(1-&gt;4)-Mur2Ac(oyl-L-Ala-gamma-D-Glu-L-Lys-D-Ala-D-Ala)](n+1)-di-trans,octa-cis-undecaprenyl diphosphate + di-trans,octa-cis-undecaprenyl diphosphate + H(+)</text>
        <dbReference type="Rhea" id="RHEA:23708"/>
        <dbReference type="Rhea" id="RHEA-COMP:9602"/>
        <dbReference type="Rhea" id="RHEA-COMP:9603"/>
        <dbReference type="ChEBI" id="CHEBI:15378"/>
        <dbReference type="ChEBI" id="CHEBI:58405"/>
        <dbReference type="ChEBI" id="CHEBI:60033"/>
        <dbReference type="ChEBI" id="CHEBI:78435"/>
        <dbReference type="EC" id="2.4.99.28"/>
    </reaction>
</comment>
<evidence type="ECO:0000256" key="2">
    <source>
        <dbReference type="ARBA" id="ARBA00004752"/>
    </source>
</evidence>
<feature type="transmembrane region" description="Helical" evidence="9">
    <location>
        <begin position="64"/>
        <end position="85"/>
    </location>
</feature>
<dbReference type="PROSITE" id="PS00428">
    <property type="entry name" value="FTSW_RODA_SPOVE"/>
    <property type="match status" value="1"/>
</dbReference>
<feature type="transmembrane region" description="Helical" evidence="9">
    <location>
        <begin position="91"/>
        <end position="110"/>
    </location>
</feature>
<comment type="pathway">
    <text evidence="2">Cell wall biogenesis; peptidoglycan biosynthesis.</text>
</comment>
<dbReference type="InterPro" id="IPR018365">
    <property type="entry name" value="Cell_cycle_FtsW-rel_CS"/>
</dbReference>
<protein>
    <recommendedName>
        <fullName evidence="7">peptidoglycan glycosyltransferase</fullName>
        <ecNumber evidence="7">2.4.99.28</ecNumber>
    </recommendedName>
</protein>
<reference evidence="10 11" key="1">
    <citation type="submission" date="2019-06" db="EMBL/GenBank/DDBJ databases">
        <title>Sequencing the genomes of 1000 actinobacteria strains.</title>
        <authorList>
            <person name="Klenk H.-P."/>
        </authorList>
    </citation>
    <scope>NUCLEOTIDE SEQUENCE [LARGE SCALE GENOMIC DNA]</scope>
    <source>
        <strain evidence="10 11">DSM 45015</strain>
    </source>
</reference>
<dbReference type="GO" id="GO:0015648">
    <property type="term" value="F:lipid-linked peptidoglycan transporter activity"/>
    <property type="evidence" value="ECO:0007669"/>
    <property type="project" value="TreeGrafter"/>
</dbReference>
<comment type="subcellular location">
    <subcellularLocation>
        <location evidence="1">Membrane</location>
        <topology evidence="1">Multi-pass membrane protein</topology>
    </subcellularLocation>
</comment>
<feature type="transmembrane region" description="Helical" evidence="9">
    <location>
        <begin position="362"/>
        <end position="383"/>
    </location>
</feature>
<dbReference type="PANTHER" id="PTHR30474:SF14">
    <property type="entry name" value="CELL CYCLE PROTEIN"/>
    <property type="match status" value="1"/>
</dbReference>
<dbReference type="InterPro" id="IPR011923">
    <property type="entry name" value="RodA/MrdB"/>
</dbReference>
<feature type="transmembrane region" description="Helical" evidence="9">
    <location>
        <begin position="328"/>
        <end position="350"/>
    </location>
</feature>
<dbReference type="EC" id="2.4.99.28" evidence="7"/>
<dbReference type="NCBIfam" id="TIGR02210">
    <property type="entry name" value="rodA_shape"/>
    <property type="match status" value="1"/>
</dbReference>
<organism evidence="10 11">
    <name type="scientific">Haloactinospora alba</name>
    <dbReference type="NCBI Taxonomy" id="405555"/>
    <lineage>
        <taxon>Bacteria</taxon>
        <taxon>Bacillati</taxon>
        <taxon>Actinomycetota</taxon>
        <taxon>Actinomycetes</taxon>
        <taxon>Streptosporangiales</taxon>
        <taxon>Nocardiopsidaceae</taxon>
        <taxon>Haloactinospora</taxon>
    </lineage>
</organism>
<sequence>MASQLTSRASRWWPRTVGRLATALPPGRVDWTLLAAVAALSGIGMLLVYAATYNPGDAQGAWNFLERHALHLVCGAVACVVAAALDYRIPRAYAPVVFVVAALGLVLVLTPLGEVINGSRSWIVVAGVQMQPAELAKIALVVAIAMLLGEPRDGETAPTSRDVLFSLAALAAPLGLVLAQPDLGTAIVLGAIYLGMLTMSGAPVRWIVGLLGCGVLSVAAVWWFGLLESYQVARFTSFMDPQADPRGTGYNATQAMISVGSGGLNGTGYLQGEQTSGRFVPEQHTDFIFTVAGEEFGFIGSATIIVLFALVVWRVLRIAANCQQPYARLVCVGIAVWLFTQVFINVGMTLGIMPITGLPLPFVSYGGTATVSQLLAVGLVLGINARHRGFE</sequence>
<evidence type="ECO:0000313" key="10">
    <source>
        <dbReference type="EMBL" id="TQN32352.1"/>
    </source>
</evidence>
<dbReference type="GO" id="GO:0032153">
    <property type="term" value="C:cell division site"/>
    <property type="evidence" value="ECO:0007669"/>
    <property type="project" value="TreeGrafter"/>
</dbReference>
<keyword evidence="3 9" id="KW-0812">Transmembrane</keyword>
<gene>
    <name evidence="10" type="ORF">FHX37_2306</name>
</gene>
<keyword evidence="5 9" id="KW-1133">Transmembrane helix</keyword>
<feature type="transmembrane region" description="Helical" evidence="9">
    <location>
        <begin position="31"/>
        <end position="52"/>
    </location>
</feature>
<dbReference type="GO" id="GO:0051301">
    <property type="term" value="P:cell division"/>
    <property type="evidence" value="ECO:0007669"/>
    <property type="project" value="InterPro"/>
</dbReference>
<feature type="transmembrane region" description="Helical" evidence="9">
    <location>
        <begin position="296"/>
        <end position="316"/>
    </location>
</feature>
<dbReference type="Pfam" id="PF01098">
    <property type="entry name" value="FTSW_RODA_SPOVE"/>
    <property type="match status" value="1"/>
</dbReference>
<accession>A0A543NKN1</accession>
<comment type="caution">
    <text evidence="10">The sequence shown here is derived from an EMBL/GenBank/DDBJ whole genome shotgun (WGS) entry which is preliminary data.</text>
</comment>
<evidence type="ECO:0000256" key="3">
    <source>
        <dbReference type="ARBA" id="ARBA00022692"/>
    </source>
</evidence>
<keyword evidence="6 9" id="KW-0472">Membrane</keyword>
<feature type="transmembrane region" description="Helical" evidence="9">
    <location>
        <begin position="206"/>
        <end position="225"/>
    </location>
</feature>
<evidence type="ECO:0000256" key="1">
    <source>
        <dbReference type="ARBA" id="ARBA00004141"/>
    </source>
</evidence>
<name>A0A543NKN1_9ACTN</name>
<evidence type="ECO:0000256" key="5">
    <source>
        <dbReference type="ARBA" id="ARBA00022989"/>
    </source>
</evidence>
<dbReference type="GO" id="GO:0008360">
    <property type="term" value="P:regulation of cell shape"/>
    <property type="evidence" value="ECO:0007669"/>
    <property type="project" value="UniProtKB-KW"/>
</dbReference>
<dbReference type="Proteomes" id="UP000317422">
    <property type="component" value="Unassembled WGS sequence"/>
</dbReference>
<evidence type="ECO:0000256" key="7">
    <source>
        <dbReference type="ARBA" id="ARBA00044770"/>
    </source>
</evidence>
<dbReference type="RefSeq" id="WP_141923865.1">
    <property type="nucleotide sequence ID" value="NZ_VFQC01000001.1"/>
</dbReference>
<dbReference type="GO" id="GO:0005886">
    <property type="term" value="C:plasma membrane"/>
    <property type="evidence" value="ECO:0007669"/>
    <property type="project" value="TreeGrafter"/>
</dbReference>
<keyword evidence="11" id="KW-1185">Reference proteome</keyword>
<dbReference type="EMBL" id="VFQC01000001">
    <property type="protein sequence ID" value="TQN32352.1"/>
    <property type="molecule type" value="Genomic_DNA"/>
</dbReference>
<evidence type="ECO:0000256" key="4">
    <source>
        <dbReference type="ARBA" id="ARBA00022960"/>
    </source>
</evidence>